<comment type="caution">
    <text evidence="1">The sequence shown here is derived from an EMBL/GenBank/DDBJ whole genome shotgun (WGS) entry which is preliminary data.</text>
</comment>
<evidence type="ECO:0000313" key="2">
    <source>
        <dbReference type="Proteomes" id="UP000821845"/>
    </source>
</evidence>
<keyword evidence="2" id="KW-1185">Reference proteome</keyword>
<gene>
    <name evidence="1" type="ORF">HPB50_020641</name>
</gene>
<proteinExistence type="predicted"/>
<evidence type="ECO:0000313" key="1">
    <source>
        <dbReference type="EMBL" id="KAH6930891.1"/>
    </source>
</evidence>
<sequence length="376" mass="42044">MQCCLTDKCGTSASRSLESPSQSWEAVHRSEVPTLGPLDDSDLEWDLEPPDWQAALGREALRQLKPKEKKRQDVLNELFHTERSHVRTLKVLERIFRRPLQQQELLAPELLQRLFPNLDELLRIHQGFSTLMKRRRAQEPLIGDIGPMMLAMLDGESGERLQQAVATFCQHQSLALEALKARQKKDQKLAQFLAVSPLMHFASVQVLRLSMRVLPSPLVLGEGRAPSRSPTATGVLCYGALALRCQILCACESRTIVGHNDVSPGQQRPAVVPHLPCLLMEWRPVELPPTLRSRPALLGLLVLLADLAALHRMGDVLVQARTPGIGLGHHPFLFYARMTCVQQLWGNLGHMLCGITTPEPQRRKPCCKLNSVALCL</sequence>
<dbReference type="Proteomes" id="UP000821845">
    <property type="component" value="Chromosome 5"/>
</dbReference>
<protein>
    <submittedName>
        <fullName evidence="1">Uncharacterized protein</fullName>
    </submittedName>
</protein>
<dbReference type="EMBL" id="CM023485">
    <property type="protein sequence ID" value="KAH6930891.1"/>
    <property type="molecule type" value="Genomic_DNA"/>
</dbReference>
<name>A0ACB7SAA3_HYAAI</name>
<organism evidence="1 2">
    <name type="scientific">Hyalomma asiaticum</name>
    <name type="common">Tick</name>
    <dbReference type="NCBI Taxonomy" id="266040"/>
    <lineage>
        <taxon>Eukaryota</taxon>
        <taxon>Metazoa</taxon>
        <taxon>Ecdysozoa</taxon>
        <taxon>Arthropoda</taxon>
        <taxon>Chelicerata</taxon>
        <taxon>Arachnida</taxon>
        <taxon>Acari</taxon>
        <taxon>Parasitiformes</taxon>
        <taxon>Ixodida</taxon>
        <taxon>Ixodoidea</taxon>
        <taxon>Ixodidae</taxon>
        <taxon>Hyalomminae</taxon>
        <taxon>Hyalomma</taxon>
    </lineage>
</organism>
<accession>A0ACB7SAA3</accession>
<reference evidence="1" key="1">
    <citation type="submission" date="2020-05" db="EMBL/GenBank/DDBJ databases">
        <title>Large-scale comparative analyses of tick genomes elucidate their genetic diversity and vector capacities.</title>
        <authorList>
            <person name="Jia N."/>
            <person name="Wang J."/>
            <person name="Shi W."/>
            <person name="Du L."/>
            <person name="Sun Y."/>
            <person name="Zhan W."/>
            <person name="Jiang J."/>
            <person name="Wang Q."/>
            <person name="Zhang B."/>
            <person name="Ji P."/>
            <person name="Sakyi L.B."/>
            <person name="Cui X."/>
            <person name="Yuan T."/>
            <person name="Jiang B."/>
            <person name="Yang W."/>
            <person name="Lam T.T.-Y."/>
            <person name="Chang Q."/>
            <person name="Ding S."/>
            <person name="Wang X."/>
            <person name="Zhu J."/>
            <person name="Ruan X."/>
            <person name="Zhao L."/>
            <person name="Wei J."/>
            <person name="Que T."/>
            <person name="Du C."/>
            <person name="Cheng J."/>
            <person name="Dai P."/>
            <person name="Han X."/>
            <person name="Huang E."/>
            <person name="Gao Y."/>
            <person name="Liu J."/>
            <person name="Shao H."/>
            <person name="Ye R."/>
            <person name="Li L."/>
            <person name="Wei W."/>
            <person name="Wang X."/>
            <person name="Wang C."/>
            <person name="Yang T."/>
            <person name="Huo Q."/>
            <person name="Li W."/>
            <person name="Guo W."/>
            <person name="Chen H."/>
            <person name="Zhou L."/>
            <person name="Ni X."/>
            <person name="Tian J."/>
            <person name="Zhou Y."/>
            <person name="Sheng Y."/>
            <person name="Liu T."/>
            <person name="Pan Y."/>
            <person name="Xia L."/>
            <person name="Li J."/>
            <person name="Zhao F."/>
            <person name="Cao W."/>
        </authorList>
    </citation>
    <scope>NUCLEOTIDE SEQUENCE</scope>
    <source>
        <strain evidence="1">Hyas-2018</strain>
    </source>
</reference>